<evidence type="ECO:0000313" key="1">
    <source>
        <dbReference type="EMBL" id="CAG8652744.1"/>
    </source>
</evidence>
<dbReference type="Proteomes" id="UP000789572">
    <property type="component" value="Unassembled WGS sequence"/>
</dbReference>
<dbReference type="EMBL" id="CAJVPJ010004505">
    <property type="protein sequence ID" value="CAG8652744.1"/>
    <property type="molecule type" value="Genomic_DNA"/>
</dbReference>
<proteinExistence type="predicted"/>
<protein>
    <submittedName>
        <fullName evidence="1">4127_t:CDS:1</fullName>
    </submittedName>
</protein>
<organism evidence="1 2">
    <name type="scientific">Paraglomus occultum</name>
    <dbReference type="NCBI Taxonomy" id="144539"/>
    <lineage>
        <taxon>Eukaryota</taxon>
        <taxon>Fungi</taxon>
        <taxon>Fungi incertae sedis</taxon>
        <taxon>Mucoromycota</taxon>
        <taxon>Glomeromycotina</taxon>
        <taxon>Glomeromycetes</taxon>
        <taxon>Paraglomerales</taxon>
        <taxon>Paraglomeraceae</taxon>
        <taxon>Paraglomus</taxon>
    </lineage>
</organism>
<reference evidence="1" key="1">
    <citation type="submission" date="2021-06" db="EMBL/GenBank/DDBJ databases">
        <authorList>
            <person name="Kallberg Y."/>
            <person name="Tangrot J."/>
            <person name="Rosling A."/>
        </authorList>
    </citation>
    <scope>NUCLEOTIDE SEQUENCE</scope>
    <source>
        <strain evidence="1">IA702</strain>
    </source>
</reference>
<gene>
    <name evidence="1" type="ORF">POCULU_LOCUS10038</name>
</gene>
<name>A0A9N9DXG4_9GLOM</name>
<keyword evidence="2" id="KW-1185">Reference proteome</keyword>
<evidence type="ECO:0000313" key="2">
    <source>
        <dbReference type="Proteomes" id="UP000789572"/>
    </source>
</evidence>
<sequence>IQSNPFELSTSSGDSDWKLENGELVKDVLAQNTAKMVMWSKERNKKDLNAYILSVLRLGLSFIVDLSSEFPNGMCTWFGEGWAFLKAKVYEHVNVEPKQFEGSTKELIDQIDKLCCAYQYVYARNLLLDKMKDQSETTINQQIIEIYLFIINMFLRDPCIFIDEDGQRKKLTELEYVMKVIAPILDIVFSDLKHLVELRWGETMSKVTSKSRKIDMRIVHRVRGIELSHTECARFPTPVKAVRDRAKLLRTNKCILDHYLMEDPTLASTDETVVFGLQFAGLNGQFIGVDLLDDGLYFGLEGPVFSFPIQLSQIKKLRRTLEILYFFK</sequence>
<accession>A0A9N9DXG4</accession>
<comment type="caution">
    <text evidence="1">The sequence shown here is derived from an EMBL/GenBank/DDBJ whole genome shotgun (WGS) entry which is preliminary data.</text>
</comment>
<dbReference type="OrthoDB" id="2319991at2759"/>
<dbReference type="AlphaFoldDB" id="A0A9N9DXG4"/>
<feature type="non-terminal residue" evidence="1">
    <location>
        <position position="328"/>
    </location>
</feature>
<feature type="non-terminal residue" evidence="1">
    <location>
        <position position="1"/>
    </location>
</feature>